<protein>
    <submittedName>
        <fullName evidence="1">SAM-dependent methyltransferase</fullName>
    </submittedName>
</protein>
<reference evidence="1" key="1">
    <citation type="submission" date="2024-04" db="EMBL/GenBank/DDBJ databases">
        <authorList>
            <person name="Roder T."/>
            <person name="Oberhansli S."/>
            <person name="Kreuzer M."/>
        </authorList>
    </citation>
    <scope>NUCLEOTIDE SEQUENCE</scope>
    <source>
        <strain evidence="1">LWS13-1.2</strain>
    </source>
</reference>
<dbReference type="EMBL" id="CP151632">
    <property type="protein sequence ID" value="WZO33359.1"/>
    <property type="molecule type" value="Genomic_DNA"/>
</dbReference>
<gene>
    <name evidence="1" type="ORF">MRBLWS13_000982</name>
</gene>
<dbReference type="GO" id="GO:0032259">
    <property type="term" value="P:methylation"/>
    <property type="evidence" value="ECO:0007669"/>
    <property type="project" value="UniProtKB-KW"/>
</dbReference>
<organism evidence="1">
    <name type="scientific">Microbacterium sp. LWS13-1.2</name>
    <dbReference type="NCBI Taxonomy" id="3135264"/>
    <lineage>
        <taxon>Bacteria</taxon>
        <taxon>Bacillati</taxon>
        <taxon>Actinomycetota</taxon>
        <taxon>Actinomycetes</taxon>
        <taxon>Micrococcales</taxon>
        <taxon>Microbacteriaceae</taxon>
        <taxon>Microbacterium</taxon>
    </lineage>
</organism>
<dbReference type="SUPFAM" id="SSF53335">
    <property type="entry name" value="S-adenosyl-L-methionine-dependent methyltransferases"/>
    <property type="match status" value="1"/>
</dbReference>
<evidence type="ECO:0000313" key="1">
    <source>
        <dbReference type="EMBL" id="WZO33359.1"/>
    </source>
</evidence>
<keyword evidence="1" id="KW-0808">Transferase</keyword>
<sequence>MDECCAPHAPDGFDREFNARFARRLAQRYRREGLTPSARLVLEFADSLGLDGASLLEIGGGIGDIQLEALKRGASHTTNVELSSAYEPEAARLLDEAGLRARVTRTLGVDLAGAPEAVEPADIVVLHRVVCCYPDYERLLGAAAGRGRRAVVFSHPTHSLFARLAARTINAVYALTGNPYRAFAHAPDAMVDVLRRRGFEPRYRGRSGPWHVVGAVRT</sequence>
<name>A0AAU6S8Z7_9MICO</name>
<dbReference type="InterPro" id="IPR029063">
    <property type="entry name" value="SAM-dependent_MTases_sf"/>
</dbReference>
<keyword evidence="1" id="KW-0489">Methyltransferase</keyword>
<dbReference type="Gene3D" id="3.40.50.150">
    <property type="entry name" value="Vaccinia Virus protein VP39"/>
    <property type="match status" value="1"/>
</dbReference>
<dbReference type="GO" id="GO:0008168">
    <property type="term" value="F:methyltransferase activity"/>
    <property type="evidence" value="ECO:0007669"/>
    <property type="project" value="UniProtKB-KW"/>
</dbReference>
<proteinExistence type="predicted"/>
<accession>A0AAU6S8Z7</accession>
<dbReference type="AlphaFoldDB" id="A0AAU6S8Z7"/>
<dbReference type="RefSeq" id="WP_349427916.1">
    <property type="nucleotide sequence ID" value="NZ_CP151632.1"/>
</dbReference>